<organism evidence="1 2">
    <name type="scientific">Vermiconidia calcicola</name>
    <dbReference type="NCBI Taxonomy" id="1690605"/>
    <lineage>
        <taxon>Eukaryota</taxon>
        <taxon>Fungi</taxon>
        <taxon>Dikarya</taxon>
        <taxon>Ascomycota</taxon>
        <taxon>Pezizomycotina</taxon>
        <taxon>Dothideomycetes</taxon>
        <taxon>Dothideomycetidae</taxon>
        <taxon>Mycosphaerellales</taxon>
        <taxon>Extremaceae</taxon>
        <taxon>Vermiconidia</taxon>
    </lineage>
</organism>
<name>A0ACC3MZV7_9PEZI</name>
<evidence type="ECO:0000313" key="1">
    <source>
        <dbReference type="EMBL" id="KAK3707261.1"/>
    </source>
</evidence>
<reference evidence="1" key="1">
    <citation type="submission" date="2023-07" db="EMBL/GenBank/DDBJ databases">
        <title>Black Yeasts Isolated from many extreme environments.</title>
        <authorList>
            <person name="Coleine C."/>
            <person name="Stajich J.E."/>
            <person name="Selbmann L."/>
        </authorList>
    </citation>
    <scope>NUCLEOTIDE SEQUENCE</scope>
    <source>
        <strain evidence="1">CCFEE 5714</strain>
    </source>
</reference>
<dbReference type="Proteomes" id="UP001281147">
    <property type="component" value="Unassembled WGS sequence"/>
</dbReference>
<gene>
    <name evidence="1" type="ORF">LTR37_012262</name>
</gene>
<sequence length="618" mass="67304">MSWETATVEPAANGAADGGADAWGTDGAAENGAVADGDAFAGGEATEPKPQLTKQEALVKARDAGWIETTAFNYAEFERTGGHDREWLGAAQKYEWNDEFGEVAPRVEKLENILFGGEFQMRRGEHIGNLEIEANIDGPVRIARVEKFEDAGLHPVILDNIQLARYDKPTVIQSYTIPAVVQGHDVVAVAQTGSGKTAAYMIPIISKLMGKAKKLAAPRPNVAAPNYDPKLHRARAEPLVVIVVPTRELAVQIFDEARRMCYRSMLRPCVAYGGLPMGITAGELEKGCDVLIATPGRLCDLMSKPHLLTMSRVKYTVIDEADEMLQADWEEELNTIMAGGDTNEDADHVYLMFSATFPKAAREMARQYMAEDHFRIRVGRAGSAHKNIRQEIIEVDHNLKREAVYDLLFASEPARTLIFCNSKHAVDELDDFLYNRGLPTTSIHADRNQVEREDAIRAFRTGRAPILIATGVSARGWDVKDIKHVINYDLPSGMYGGIQEYIHRIGRTARIGHQGLATSFYTDRNDDIAQELTNVLIECDCTVPEFLQQYVPEDGNLQFDDDTDDEAEAGEEGGAGFGDAAADGGAPVASAWGAPAAEADTGFSADASAGGSAADDGW</sequence>
<proteinExistence type="predicted"/>
<accession>A0ACC3MZV7</accession>
<protein>
    <submittedName>
        <fullName evidence="1">Uncharacterized protein</fullName>
    </submittedName>
</protein>
<dbReference type="EMBL" id="JAUTXU010000112">
    <property type="protein sequence ID" value="KAK3707261.1"/>
    <property type="molecule type" value="Genomic_DNA"/>
</dbReference>
<evidence type="ECO:0000313" key="2">
    <source>
        <dbReference type="Proteomes" id="UP001281147"/>
    </source>
</evidence>
<keyword evidence="2" id="KW-1185">Reference proteome</keyword>
<comment type="caution">
    <text evidence="1">The sequence shown here is derived from an EMBL/GenBank/DDBJ whole genome shotgun (WGS) entry which is preliminary data.</text>
</comment>